<comment type="caution">
    <text evidence="2">The sequence shown here is derived from an EMBL/GenBank/DDBJ whole genome shotgun (WGS) entry which is preliminary data.</text>
</comment>
<feature type="compositionally biased region" description="Basic and acidic residues" evidence="1">
    <location>
        <begin position="33"/>
        <end position="45"/>
    </location>
</feature>
<dbReference type="OrthoDB" id="1305819at2759"/>
<dbReference type="AlphaFoldDB" id="A0A9J6B3A8"/>
<organism evidence="2 3">
    <name type="scientific">Solanum commersonii</name>
    <name type="common">Commerson's wild potato</name>
    <name type="synonym">Commerson's nightshade</name>
    <dbReference type="NCBI Taxonomy" id="4109"/>
    <lineage>
        <taxon>Eukaryota</taxon>
        <taxon>Viridiplantae</taxon>
        <taxon>Streptophyta</taxon>
        <taxon>Embryophyta</taxon>
        <taxon>Tracheophyta</taxon>
        <taxon>Spermatophyta</taxon>
        <taxon>Magnoliopsida</taxon>
        <taxon>eudicotyledons</taxon>
        <taxon>Gunneridae</taxon>
        <taxon>Pentapetalae</taxon>
        <taxon>asterids</taxon>
        <taxon>lamiids</taxon>
        <taxon>Solanales</taxon>
        <taxon>Solanaceae</taxon>
        <taxon>Solanoideae</taxon>
        <taxon>Solaneae</taxon>
        <taxon>Solanum</taxon>
    </lineage>
</organism>
<sequence length="150" mass="17973">MEKEQKKLRKKREIKKKLRKKTKRIIEEEEEKINEVDEDKGKQKEVEEEEQEKNEVEDDGIKTTNAHTFSVHLQPNATGDSIMRSTMGKPFDTFRITLKKNGLEDFFRNSCFGHFLDLLENNNARFQMTMVYELLKRKFIFQNLEKKDEV</sequence>
<name>A0A9J6B3A8_SOLCO</name>
<proteinExistence type="predicted"/>
<evidence type="ECO:0000313" key="3">
    <source>
        <dbReference type="Proteomes" id="UP000824120"/>
    </source>
</evidence>
<protein>
    <submittedName>
        <fullName evidence="2">Uncharacterized protein</fullName>
    </submittedName>
</protein>
<feature type="compositionally biased region" description="Basic residues" evidence="1">
    <location>
        <begin position="1"/>
        <end position="23"/>
    </location>
</feature>
<dbReference type="Proteomes" id="UP000824120">
    <property type="component" value="Chromosome 1"/>
</dbReference>
<evidence type="ECO:0000313" key="2">
    <source>
        <dbReference type="EMBL" id="KAG5630879.1"/>
    </source>
</evidence>
<dbReference type="EMBL" id="JACXVP010000001">
    <property type="protein sequence ID" value="KAG5630879.1"/>
    <property type="molecule type" value="Genomic_DNA"/>
</dbReference>
<gene>
    <name evidence="2" type="ORF">H5410_002596</name>
</gene>
<feature type="region of interest" description="Disordered" evidence="1">
    <location>
        <begin position="1"/>
        <end position="66"/>
    </location>
</feature>
<reference evidence="2 3" key="1">
    <citation type="submission" date="2020-09" db="EMBL/GenBank/DDBJ databases">
        <title>De no assembly of potato wild relative species, Solanum commersonii.</title>
        <authorList>
            <person name="Cho K."/>
        </authorList>
    </citation>
    <scope>NUCLEOTIDE SEQUENCE [LARGE SCALE GENOMIC DNA]</scope>
    <source>
        <strain evidence="2">LZ3.2</strain>
        <tissue evidence="2">Leaf</tissue>
    </source>
</reference>
<keyword evidence="3" id="KW-1185">Reference proteome</keyword>
<accession>A0A9J6B3A8</accession>
<feature type="compositionally biased region" description="Acidic residues" evidence="1">
    <location>
        <begin position="46"/>
        <end position="58"/>
    </location>
</feature>
<evidence type="ECO:0000256" key="1">
    <source>
        <dbReference type="SAM" id="MobiDB-lite"/>
    </source>
</evidence>